<dbReference type="InterPro" id="IPR005793">
    <property type="entry name" value="Formyl_trans_C"/>
</dbReference>
<dbReference type="AlphaFoldDB" id="A0A6J6EY33"/>
<dbReference type="SUPFAM" id="SSF53328">
    <property type="entry name" value="Formyltransferase"/>
    <property type="match status" value="1"/>
</dbReference>
<evidence type="ECO:0000259" key="6">
    <source>
        <dbReference type="Pfam" id="PF02911"/>
    </source>
</evidence>
<comment type="similarity">
    <text evidence="1">Belongs to the Fmt family.</text>
</comment>
<evidence type="ECO:0000256" key="1">
    <source>
        <dbReference type="ARBA" id="ARBA00010699"/>
    </source>
</evidence>
<feature type="domain" description="Formyl transferase N-terminal" evidence="5">
    <location>
        <begin position="3"/>
        <end position="178"/>
    </location>
</feature>
<evidence type="ECO:0000259" key="5">
    <source>
        <dbReference type="Pfam" id="PF00551"/>
    </source>
</evidence>
<gene>
    <name evidence="7" type="ORF">UFOPK1766_00488</name>
</gene>
<feature type="domain" description="Formyl transferase C-terminal" evidence="6">
    <location>
        <begin position="201"/>
        <end position="297"/>
    </location>
</feature>
<proteinExistence type="inferred from homology"/>
<dbReference type="GO" id="GO:0004479">
    <property type="term" value="F:methionyl-tRNA formyltransferase activity"/>
    <property type="evidence" value="ECO:0007669"/>
    <property type="project" value="UniProtKB-EC"/>
</dbReference>
<organism evidence="7">
    <name type="scientific">freshwater metagenome</name>
    <dbReference type="NCBI Taxonomy" id="449393"/>
    <lineage>
        <taxon>unclassified sequences</taxon>
        <taxon>metagenomes</taxon>
        <taxon>ecological metagenomes</taxon>
    </lineage>
</organism>
<evidence type="ECO:0000313" key="7">
    <source>
        <dbReference type="EMBL" id="CAB4581441.1"/>
    </source>
</evidence>
<dbReference type="InterPro" id="IPR005794">
    <property type="entry name" value="Fmt"/>
</dbReference>
<evidence type="ECO:0000256" key="2">
    <source>
        <dbReference type="ARBA" id="ARBA00012261"/>
    </source>
</evidence>
<evidence type="ECO:0000256" key="3">
    <source>
        <dbReference type="ARBA" id="ARBA00022679"/>
    </source>
</evidence>
<dbReference type="PANTHER" id="PTHR11138">
    <property type="entry name" value="METHIONYL-TRNA FORMYLTRANSFERASE"/>
    <property type="match status" value="1"/>
</dbReference>
<evidence type="ECO:0000256" key="4">
    <source>
        <dbReference type="ARBA" id="ARBA00022917"/>
    </source>
</evidence>
<dbReference type="InterPro" id="IPR044135">
    <property type="entry name" value="Met-tRNA-FMT_C"/>
</dbReference>
<dbReference type="GO" id="GO:0005829">
    <property type="term" value="C:cytosol"/>
    <property type="evidence" value="ECO:0007669"/>
    <property type="project" value="TreeGrafter"/>
</dbReference>
<dbReference type="NCBIfam" id="TIGR00460">
    <property type="entry name" value="fmt"/>
    <property type="match status" value="1"/>
</dbReference>
<keyword evidence="3" id="KW-0808">Transferase</keyword>
<dbReference type="CDD" id="cd08704">
    <property type="entry name" value="Met_tRNA_FMT_C"/>
    <property type="match status" value="1"/>
</dbReference>
<dbReference type="InterPro" id="IPR036477">
    <property type="entry name" value="Formyl_transf_N_sf"/>
</dbReference>
<dbReference type="EC" id="2.1.2.9" evidence="2"/>
<reference evidence="7" key="1">
    <citation type="submission" date="2020-05" db="EMBL/GenBank/DDBJ databases">
        <authorList>
            <person name="Chiriac C."/>
            <person name="Salcher M."/>
            <person name="Ghai R."/>
            <person name="Kavagutti S V."/>
        </authorList>
    </citation>
    <scope>NUCLEOTIDE SEQUENCE</scope>
</reference>
<name>A0A6J6EY33_9ZZZZ</name>
<dbReference type="EMBL" id="CAEZTW010000070">
    <property type="protein sequence ID" value="CAB4581441.1"/>
    <property type="molecule type" value="Genomic_DNA"/>
</dbReference>
<dbReference type="InterPro" id="IPR011034">
    <property type="entry name" value="Formyl_transferase-like_C_sf"/>
</dbReference>
<dbReference type="SUPFAM" id="SSF50486">
    <property type="entry name" value="FMT C-terminal domain-like"/>
    <property type="match status" value="1"/>
</dbReference>
<keyword evidence="4" id="KW-0648">Protein biosynthesis</keyword>
<dbReference type="HAMAP" id="MF_00182">
    <property type="entry name" value="Formyl_trans"/>
    <property type="match status" value="1"/>
</dbReference>
<dbReference type="PANTHER" id="PTHR11138:SF5">
    <property type="entry name" value="METHIONYL-TRNA FORMYLTRANSFERASE, MITOCHONDRIAL"/>
    <property type="match status" value="1"/>
</dbReference>
<dbReference type="InterPro" id="IPR002376">
    <property type="entry name" value="Formyl_transf_N"/>
</dbReference>
<accession>A0A6J6EY33</accession>
<protein>
    <recommendedName>
        <fullName evidence="2">methionyl-tRNA formyltransferase</fullName>
        <ecNumber evidence="2">2.1.2.9</ecNumber>
    </recommendedName>
</protein>
<dbReference type="Pfam" id="PF00551">
    <property type="entry name" value="Formyl_trans_N"/>
    <property type="match status" value="1"/>
</dbReference>
<dbReference type="CDD" id="cd08646">
    <property type="entry name" value="FMT_core_Met-tRNA-FMT_N"/>
    <property type="match status" value="1"/>
</dbReference>
<dbReference type="Pfam" id="PF02911">
    <property type="entry name" value="Formyl_trans_C"/>
    <property type="match status" value="1"/>
</dbReference>
<sequence>MKVLIASSSLLATPLFDEFRKSNNHEILGILTNPDKPTGRGQKIEANNLAFWAEENGFTTYKPSNRSEVESIVSELKPDLVVTIAYGQLIKKSALTIPLYGWINIHFSALPKWRGAAPVQHAIMQGDSQIGVSIFKLDEGMDTGPVYVTKLTDIDANETTTELLQRLSLIGAEMTLQVLEMIKEGKEPIPQQLSTATLAPKISKNDGKIQWQATASQIHNLFRALKDNPGVWCSLAEHRIKIDGLRITDLNNDLEPGQVLIENEKMIVGTKDRAIELLRITPAGRSSMTAAEFVRGLSLKDGLHLG</sequence>
<dbReference type="Gene3D" id="3.40.50.12230">
    <property type="match status" value="1"/>
</dbReference>
<dbReference type="InterPro" id="IPR041711">
    <property type="entry name" value="Met-tRNA-FMT_N"/>
</dbReference>